<dbReference type="Proteomes" id="UP000553016">
    <property type="component" value="Unassembled WGS sequence"/>
</dbReference>
<proteinExistence type="inferred from homology"/>
<dbReference type="STRING" id="1552123.EP57_01905"/>
<dbReference type="Proteomes" id="UP000550367">
    <property type="component" value="Unassembled WGS sequence"/>
</dbReference>
<keyword evidence="3" id="KW-0808">Transferase</keyword>
<protein>
    <submittedName>
        <fullName evidence="3">Glycosyl transferase</fullName>
    </submittedName>
    <submittedName>
        <fullName evidence="4">Glycosyltransferase family 2 protein</fullName>
    </submittedName>
</protein>
<dbReference type="EMBL" id="JAARZA010000006">
    <property type="protein sequence ID" value="MBC2241591.1"/>
    <property type="molecule type" value="Genomic_DNA"/>
</dbReference>
<evidence type="ECO:0000313" key="6">
    <source>
        <dbReference type="EMBL" id="MBC2241591.1"/>
    </source>
</evidence>
<evidence type="ECO:0000313" key="7">
    <source>
        <dbReference type="EMBL" id="MBC2243425.1"/>
    </source>
</evidence>
<name>A0A099WGE3_9LIST</name>
<dbReference type="GeneID" id="58716194"/>
<evidence type="ECO:0000313" key="12">
    <source>
        <dbReference type="Proteomes" id="UP000553016"/>
    </source>
</evidence>
<dbReference type="RefSeq" id="WP_036083686.1">
    <property type="nucleotide sequence ID" value="NZ_CBCSHQ010000006.1"/>
</dbReference>
<comment type="similarity">
    <text evidence="1">Belongs to the glycosyltransferase 2 family.</text>
</comment>
<gene>
    <name evidence="3" type="ORF">EP57_01905</name>
    <name evidence="4" type="ORF">HB902_16510</name>
    <name evidence="5" type="ORF">HCB06_14685</name>
    <name evidence="7" type="ORF">HCB25_05045</name>
    <name evidence="6" type="ORF">HCB35_14015</name>
</gene>
<evidence type="ECO:0000259" key="2">
    <source>
        <dbReference type="Pfam" id="PF00535"/>
    </source>
</evidence>
<evidence type="ECO:0000313" key="5">
    <source>
        <dbReference type="EMBL" id="MBC2117875.1"/>
    </source>
</evidence>
<dbReference type="CDD" id="cd00761">
    <property type="entry name" value="Glyco_tranf_GTA_type"/>
    <property type="match status" value="1"/>
</dbReference>
<evidence type="ECO:0000313" key="11">
    <source>
        <dbReference type="Proteomes" id="UP000550367"/>
    </source>
</evidence>
<dbReference type="GO" id="GO:0016758">
    <property type="term" value="F:hexosyltransferase activity"/>
    <property type="evidence" value="ECO:0007669"/>
    <property type="project" value="UniProtKB-ARBA"/>
</dbReference>
<dbReference type="AlphaFoldDB" id="A0A099WGE3"/>
<dbReference type="eggNOG" id="COG0463">
    <property type="taxonomic scope" value="Bacteria"/>
</dbReference>
<dbReference type="PANTHER" id="PTHR22916">
    <property type="entry name" value="GLYCOSYLTRANSFERASE"/>
    <property type="match status" value="1"/>
</dbReference>
<dbReference type="InterPro" id="IPR029044">
    <property type="entry name" value="Nucleotide-diphossugar_trans"/>
</dbReference>
<dbReference type="InterPro" id="IPR001173">
    <property type="entry name" value="Glyco_trans_2-like"/>
</dbReference>
<dbReference type="EMBL" id="JNFA01000004">
    <property type="protein sequence ID" value="KGL43726.1"/>
    <property type="molecule type" value="Genomic_DNA"/>
</dbReference>
<reference evidence="3 8" key="1">
    <citation type="submission" date="2014-05" db="EMBL/GenBank/DDBJ databases">
        <title>Novel Listeriaceae from food processing environments.</title>
        <authorList>
            <person name="den Bakker H.C."/>
        </authorList>
    </citation>
    <scope>NUCLEOTIDE SEQUENCE [LARGE SCALE GENOMIC DNA]</scope>
    <source>
        <strain evidence="3 8">FSL A5-0281</strain>
    </source>
</reference>
<dbReference type="Proteomes" id="UP000541955">
    <property type="component" value="Unassembled WGS sequence"/>
</dbReference>
<dbReference type="Proteomes" id="UP000529446">
    <property type="component" value="Unassembled WGS sequence"/>
</dbReference>
<reference evidence="9 10" key="2">
    <citation type="submission" date="2020-03" db="EMBL/GenBank/DDBJ databases">
        <title>Soil Listeria distribution.</title>
        <authorList>
            <person name="Liao J."/>
            <person name="Wiedmann M."/>
        </authorList>
    </citation>
    <scope>NUCLEOTIDE SEQUENCE [LARGE SCALE GENOMIC DNA]</scope>
    <source>
        <strain evidence="6 12">FSL L7-0149</strain>
        <strain evidence="7 11">FSL L7-0153</strain>
        <strain evidence="5 9">FSL L7-0360</strain>
        <strain evidence="4 10">FSL L7-1387</strain>
    </source>
</reference>
<dbReference type="Gene3D" id="3.90.550.10">
    <property type="entry name" value="Spore Coat Polysaccharide Biosynthesis Protein SpsA, Chain A"/>
    <property type="match status" value="1"/>
</dbReference>
<sequence length="250" mass="28404">MYDKKQVSVIMPCYNAEEVIGKSIESVLAQTYEDLQLIIVDDCSTDQTAAKVLPYLQDERILFIQLPQNAGVAQARNVGMQHSLGRFIAFLDSDDLWMTEKLTRQVELIQKNDAPLVYSAYQTFQETTDKTLKTIQVPETIDYQGLLRNTIIGCLTVLVDRTKTGDFTMPNIPGGEDTATWLHILKENGVAYGINQPLAYYRVSGSSLSGNKWKMAQRTWKMYRETQNLSFVETCLCFSSYVKNAIKKRI</sequence>
<comment type="caution">
    <text evidence="3">The sequence shown here is derived from an EMBL/GenBank/DDBJ whole genome shotgun (WGS) entry which is preliminary data.</text>
</comment>
<evidence type="ECO:0000313" key="10">
    <source>
        <dbReference type="Proteomes" id="UP000541955"/>
    </source>
</evidence>
<dbReference type="EMBL" id="JAARYY010000002">
    <property type="protein sequence ID" value="MBC2243425.1"/>
    <property type="molecule type" value="Genomic_DNA"/>
</dbReference>
<evidence type="ECO:0000313" key="9">
    <source>
        <dbReference type="Proteomes" id="UP000529446"/>
    </source>
</evidence>
<dbReference type="EMBL" id="JAARXI010000009">
    <property type="protein sequence ID" value="MBC2117875.1"/>
    <property type="molecule type" value="Genomic_DNA"/>
</dbReference>
<accession>A0A099WGE3</accession>
<evidence type="ECO:0000256" key="1">
    <source>
        <dbReference type="ARBA" id="ARBA00006739"/>
    </source>
</evidence>
<evidence type="ECO:0000313" key="3">
    <source>
        <dbReference type="EMBL" id="KGL43726.1"/>
    </source>
</evidence>
<dbReference type="PANTHER" id="PTHR22916:SF3">
    <property type="entry name" value="UDP-GLCNAC:BETAGAL BETA-1,3-N-ACETYLGLUCOSAMINYLTRANSFERASE-LIKE PROTEIN 1"/>
    <property type="match status" value="1"/>
</dbReference>
<dbReference type="Proteomes" id="UP000029844">
    <property type="component" value="Unassembled WGS sequence"/>
</dbReference>
<organism evidence="3 8">
    <name type="scientific">Listeria booriae</name>
    <dbReference type="NCBI Taxonomy" id="1552123"/>
    <lineage>
        <taxon>Bacteria</taxon>
        <taxon>Bacillati</taxon>
        <taxon>Bacillota</taxon>
        <taxon>Bacilli</taxon>
        <taxon>Bacillales</taxon>
        <taxon>Listeriaceae</taxon>
        <taxon>Listeria</taxon>
    </lineage>
</organism>
<dbReference type="SUPFAM" id="SSF53448">
    <property type="entry name" value="Nucleotide-diphospho-sugar transferases"/>
    <property type="match status" value="1"/>
</dbReference>
<evidence type="ECO:0000313" key="4">
    <source>
        <dbReference type="EMBL" id="MBC1563678.1"/>
    </source>
</evidence>
<keyword evidence="8" id="KW-1185">Reference proteome</keyword>
<dbReference type="Pfam" id="PF00535">
    <property type="entry name" value="Glycos_transf_2"/>
    <property type="match status" value="1"/>
</dbReference>
<evidence type="ECO:0000313" key="8">
    <source>
        <dbReference type="Proteomes" id="UP000029844"/>
    </source>
</evidence>
<dbReference type="OrthoDB" id="9785185at2"/>
<dbReference type="EMBL" id="JAARRW010000011">
    <property type="protein sequence ID" value="MBC1563678.1"/>
    <property type="molecule type" value="Genomic_DNA"/>
</dbReference>
<feature type="domain" description="Glycosyltransferase 2-like" evidence="2">
    <location>
        <begin position="8"/>
        <end position="135"/>
    </location>
</feature>